<name>G8JU69_ERECY</name>
<dbReference type="InParanoid" id="G8JU69"/>
<dbReference type="KEGG" id="erc:Ecym_4536"/>
<feature type="transmembrane region" description="Helical" evidence="1">
    <location>
        <begin position="34"/>
        <end position="51"/>
    </location>
</feature>
<evidence type="ECO:0000313" key="2">
    <source>
        <dbReference type="EMBL" id="AET39572.1"/>
    </source>
</evidence>
<keyword evidence="3" id="KW-1185">Reference proteome</keyword>
<accession>G8JU69</accession>
<dbReference type="GeneID" id="11470137"/>
<dbReference type="HOGENOM" id="CLU_1489010_0_0_1"/>
<protein>
    <submittedName>
        <fullName evidence="2">Uncharacterized protein</fullName>
    </submittedName>
</protein>
<dbReference type="AlphaFoldDB" id="G8JU69"/>
<reference evidence="3" key="1">
    <citation type="journal article" date="2012" name="G3 (Bethesda)">
        <title>Pichia sorbitophila, an interspecies yeast hybrid reveals early steps of genome resolution following polyploidization.</title>
        <authorList>
            <person name="Leh Louis V."/>
            <person name="Despons L."/>
            <person name="Friedrich A."/>
            <person name="Martin T."/>
            <person name="Durrens P."/>
            <person name="Casaregola S."/>
            <person name="Neuveglise C."/>
            <person name="Fairhead C."/>
            <person name="Marck C."/>
            <person name="Cruz J.A."/>
            <person name="Straub M.L."/>
            <person name="Kugler V."/>
            <person name="Sacerdot C."/>
            <person name="Uzunov Z."/>
            <person name="Thierry A."/>
            <person name="Weiss S."/>
            <person name="Bleykasten C."/>
            <person name="De Montigny J."/>
            <person name="Jacques N."/>
            <person name="Jung P."/>
            <person name="Lemaire M."/>
            <person name="Mallet S."/>
            <person name="Morel G."/>
            <person name="Richard G.F."/>
            <person name="Sarkar A."/>
            <person name="Savel G."/>
            <person name="Schacherer J."/>
            <person name="Seret M.L."/>
            <person name="Talla E."/>
            <person name="Samson G."/>
            <person name="Jubin C."/>
            <person name="Poulain J."/>
            <person name="Vacherie B."/>
            <person name="Barbe V."/>
            <person name="Pelletier E."/>
            <person name="Sherman D.J."/>
            <person name="Westhof E."/>
            <person name="Weissenbach J."/>
            <person name="Baret P.V."/>
            <person name="Wincker P."/>
            <person name="Gaillardin C."/>
            <person name="Dujon B."/>
            <person name="Souciet J.L."/>
        </authorList>
    </citation>
    <scope>NUCLEOTIDE SEQUENCE [LARGE SCALE GENOMIC DNA]</scope>
    <source>
        <strain evidence="3">CBS 270.75 / DBVPG 7215 / KCTC 17166 / NRRL Y-17582</strain>
    </source>
</reference>
<dbReference type="OrthoDB" id="4033961at2759"/>
<sequence length="181" mass="21179">MSLEAQHLGLSSLNPLLLRFWCLYAILKLPLWKYLWFPFGNFISLGFWIVLCSEICKQFQATLEQHDLWKVQNYRAHSHTAGSRWGYGITEFFRNIKDRKEKDLFLFGKCTQTVLELSSNWEFPCVIDSIFSSLLLWVDAFTNDETHGILSTFRSYFPEKGPAEDYDMLDDVLRDAKTTKG</sequence>
<proteinExistence type="predicted"/>
<evidence type="ECO:0000313" key="3">
    <source>
        <dbReference type="Proteomes" id="UP000006790"/>
    </source>
</evidence>
<keyword evidence="1" id="KW-0812">Transmembrane</keyword>
<keyword evidence="1" id="KW-0472">Membrane</keyword>
<dbReference type="EMBL" id="CP002500">
    <property type="protein sequence ID" value="AET39572.1"/>
    <property type="molecule type" value="Genomic_DNA"/>
</dbReference>
<gene>
    <name evidence="2" type="ordered locus">Ecym_4536</name>
</gene>
<keyword evidence="1" id="KW-1133">Transmembrane helix</keyword>
<dbReference type="RefSeq" id="XP_003646389.1">
    <property type="nucleotide sequence ID" value="XM_003646341.1"/>
</dbReference>
<organism evidence="2 3">
    <name type="scientific">Eremothecium cymbalariae (strain CBS 270.75 / DBVPG 7215 / KCTC 17166 / NRRL Y-17582)</name>
    <name type="common">Yeast</name>
    <dbReference type="NCBI Taxonomy" id="931890"/>
    <lineage>
        <taxon>Eukaryota</taxon>
        <taxon>Fungi</taxon>
        <taxon>Dikarya</taxon>
        <taxon>Ascomycota</taxon>
        <taxon>Saccharomycotina</taxon>
        <taxon>Saccharomycetes</taxon>
        <taxon>Saccharomycetales</taxon>
        <taxon>Saccharomycetaceae</taxon>
        <taxon>Eremothecium</taxon>
    </lineage>
</organism>
<dbReference type="OMA" id="CSEICKQ"/>
<evidence type="ECO:0000256" key="1">
    <source>
        <dbReference type="SAM" id="Phobius"/>
    </source>
</evidence>
<dbReference type="Proteomes" id="UP000006790">
    <property type="component" value="Chromosome 4"/>
</dbReference>